<feature type="domain" description="Mut7-C RNAse" evidence="1">
    <location>
        <begin position="98"/>
        <end position="241"/>
    </location>
</feature>
<evidence type="ECO:0000313" key="3">
    <source>
        <dbReference type="EMBL" id="MPM85140.1"/>
    </source>
</evidence>
<name>A0A645D6J2_9ZZZZ</name>
<dbReference type="EMBL" id="VSSQ01033514">
    <property type="protein sequence ID" value="MPM85140.1"/>
    <property type="molecule type" value="Genomic_DNA"/>
</dbReference>
<comment type="caution">
    <text evidence="3">The sequence shown here is derived from an EMBL/GenBank/DDBJ whole genome shotgun (WGS) entry which is preliminary data.</text>
</comment>
<organism evidence="3">
    <name type="scientific">bioreactor metagenome</name>
    <dbReference type="NCBI Taxonomy" id="1076179"/>
    <lineage>
        <taxon>unclassified sequences</taxon>
        <taxon>metagenomes</taxon>
        <taxon>ecological metagenomes</taxon>
    </lineage>
</organism>
<dbReference type="PANTHER" id="PTHR39081:SF1">
    <property type="entry name" value="MUT7-C RNASE DOMAIN-CONTAINING PROTEIN"/>
    <property type="match status" value="1"/>
</dbReference>
<accession>A0A645D6J2</accession>
<evidence type="ECO:0008006" key="4">
    <source>
        <dbReference type="Google" id="ProtNLM"/>
    </source>
</evidence>
<protein>
    <recommendedName>
        <fullName evidence="4">Mut7-C RNAse domain-containing protein</fullName>
    </recommendedName>
</protein>
<gene>
    <name evidence="3" type="ORF">SDC9_132217</name>
</gene>
<reference evidence="3" key="1">
    <citation type="submission" date="2019-08" db="EMBL/GenBank/DDBJ databases">
        <authorList>
            <person name="Kucharzyk K."/>
            <person name="Murdoch R.W."/>
            <person name="Higgins S."/>
            <person name="Loffler F."/>
        </authorList>
    </citation>
    <scope>NUCLEOTIDE SEQUENCE</scope>
</reference>
<feature type="domain" description="Ubiquitin Mut7-C" evidence="2">
    <location>
        <begin position="14"/>
        <end position="78"/>
    </location>
</feature>
<dbReference type="Pfam" id="PF01927">
    <property type="entry name" value="Mut7-C"/>
    <property type="match status" value="1"/>
</dbReference>
<dbReference type="AlphaFoldDB" id="A0A645D6J2"/>
<sequence length="271" mass="31273">MGMRAQISFSDVFIYFLKRPESKLSKLSFRLKRRTSVKDAIEALGVPHTEVGGIKINGMSAGFDSILDMDDQAEVLPFLPPVDVTQATLLRPDPYLMPRFIIDVNVAKLGALLRLMGLDSAYNSKWHDEKIAQISMEEQRIVLTRDRSLLKRKIVVYGRLIREQNPWAQLVEVLTFYDVHKWLLPFSRCSLCNEILCPVPKKEILDSIEPLTRTFYDEFTQCPSCGQIYWAGSHKHRIIKRIQNILEKTHRMGLQYDVNVGRLFNEDSNCN</sequence>
<evidence type="ECO:0000259" key="1">
    <source>
        <dbReference type="Pfam" id="PF01927"/>
    </source>
</evidence>
<dbReference type="InterPro" id="IPR002782">
    <property type="entry name" value="Mut7-C_RNAse_dom"/>
</dbReference>
<dbReference type="PANTHER" id="PTHR39081">
    <property type="entry name" value="MUT7-C DOMAIN-CONTAINING PROTEIN"/>
    <property type="match status" value="1"/>
</dbReference>
<proteinExistence type="predicted"/>
<dbReference type="InterPro" id="IPR027798">
    <property type="entry name" value="Ub_Mut7C"/>
</dbReference>
<evidence type="ECO:0000259" key="2">
    <source>
        <dbReference type="Pfam" id="PF14451"/>
    </source>
</evidence>
<dbReference type="Pfam" id="PF14451">
    <property type="entry name" value="Ub-Mut7C"/>
    <property type="match status" value="1"/>
</dbReference>